<gene>
    <name evidence="1" type="ORF">KL859_19580</name>
</gene>
<comment type="caution">
    <text evidence="1">The sequence shown here is derived from an EMBL/GenBank/DDBJ whole genome shotgun (WGS) entry which is preliminary data.</text>
</comment>
<keyword evidence="2" id="KW-1185">Reference proteome</keyword>
<dbReference type="InterPro" id="IPR016024">
    <property type="entry name" value="ARM-type_fold"/>
</dbReference>
<dbReference type="CDD" id="cd07064">
    <property type="entry name" value="AlkD_like_1"/>
    <property type="match status" value="1"/>
</dbReference>
<evidence type="ECO:0000313" key="2">
    <source>
        <dbReference type="Proteomes" id="UP000696413"/>
    </source>
</evidence>
<sequence length="215" mass="24295">MAAAGDPERAPAMQRYMKSDMPYHGVPMPEVRRICRVIFAQHPLDSASTLEAAVSQLFLEASHREERYAAIQLAEHRLYRPYQTADRIPLYRNLIVAGAWWDTVDEIAGNLVGPILAAHPSEVRLTVVGWATDEDLWLRRTAIIAQLGAKEQTDLALLTYAIEANIGDTDFFIRKAIGWALRQYARVDPDWVRDFVADHELSGLSRREALKRIGS</sequence>
<dbReference type="SUPFAM" id="SSF48371">
    <property type="entry name" value="ARM repeat"/>
    <property type="match status" value="1"/>
</dbReference>
<reference evidence="1 2" key="1">
    <citation type="submission" date="2021-05" db="EMBL/GenBank/DDBJ databases">
        <title>Draft Genome Sequences of Clinical Respiratory Isolates of Mycobacterium goodii Recovered in Ireland.</title>
        <authorList>
            <person name="Flanagan P.R."/>
            <person name="Mok S."/>
            <person name="Roycroft E."/>
            <person name="Rogers T.R."/>
            <person name="Fitzgibbon M."/>
        </authorList>
    </citation>
    <scope>NUCLEOTIDE SEQUENCE [LARGE SCALE GENOMIC DNA]</scope>
    <source>
        <strain evidence="1 2">14IE55</strain>
    </source>
</reference>
<dbReference type="Proteomes" id="UP000696413">
    <property type="component" value="Unassembled WGS sequence"/>
</dbReference>
<dbReference type="PANTHER" id="PTHR34070:SF1">
    <property type="entry name" value="DNA ALKYLATION REPAIR PROTEIN"/>
    <property type="match status" value="1"/>
</dbReference>
<protein>
    <submittedName>
        <fullName evidence="1">DNA alkylation repair protein</fullName>
    </submittedName>
</protein>
<dbReference type="Pfam" id="PF08713">
    <property type="entry name" value="DNA_alkylation"/>
    <property type="match status" value="1"/>
</dbReference>
<dbReference type="InterPro" id="IPR014825">
    <property type="entry name" value="DNA_alkylation"/>
</dbReference>
<dbReference type="EMBL" id="JAHBOM010000014">
    <property type="protein sequence ID" value="MBU8825059.1"/>
    <property type="molecule type" value="Genomic_DNA"/>
</dbReference>
<dbReference type="Gene3D" id="1.25.10.90">
    <property type="match status" value="1"/>
</dbReference>
<accession>A0ABS6HQU1</accession>
<name>A0ABS6HQU1_MYCGD</name>
<dbReference type="PANTHER" id="PTHR34070">
    <property type="entry name" value="ARMADILLO-TYPE FOLD"/>
    <property type="match status" value="1"/>
</dbReference>
<evidence type="ECO:0000313" key="1">
    <source>
        <dbReference type="EMBL" id="MBU8825059.1"/>
    </source>
</evidence>
<proteinExistence type="predicted"/>
<organism evidence="1 2">
    <name type="scientific">Mycolicibacterium goodii</name>
    <name type="common">Mycobacterium goodii</name>
    <dbReference type="NCBI Taxonomy" id="134601"/>
    <lineage>
        <taxon>Bacteria</taxon>
        <taxon>Bacillati</taxon>
        <taxon>Actinomycetota</taxon>
        <taxon>Actinomycetes</taxon>
        <taxon>Mycobacteriales</taxon>
        <taxon>Mycobacteriaceae</taxon>
        <taxon>Mycolicibacterium</taxon>
    </lineage>
</organism>